<dbReference type="EMBL" id="JAHXZJ010001864">
    <property type="protein sequence ID" value="KAH0549698.1"/>
    <property type="molecule type" value="Genomic_DNA"/>
</dbReference>
<comment type="caution">
    <text evidence="1">The sequence shown here is derived from an EMBL/GenBank/DDBJ whole genome shotgun (WGS) entry which is preliminary data.</text>
</comment>
<evidence type="ECO:0000313" key="2">
    <source>
        <dbReference type="Proteomes" id="UP000826195"/>
    </source>
</evidence>
<organism evidence="1 2">
    <name type="scientific">Cotesia glomerata</name>
    <name type="common">Lepidopteran parasitic wasp</name>
    <name type="synonym">Apanteles glomeratus</name>
    <dbReference type="NCBI Taxonomy" id="32391"/>
    <lineage>
        <taxon>Eukaryota</taxon>
        <taxon>Metazoa</taxon>
        <taxon>Ecdysozoa</taxon>
        <taxon>Arthropoda</taxon>
        <taxon>Hexapoda</taxon>
        <taxon>Insecta</taxon>
        <taxon>Pterygota</taxon>
        <taxon>Neoptera</taxon>
        <taxon>Endopterygota</taxon>
        <taxon>Hymenoptera</taxon>
        <taxon>Apocrita</taxon>
        <taxon>Ichneumonoidea</taxon>
        <taxon>Braconidae</taxon>
        <taxon>Microgastrinae</taxon>
        <taxon>Cotesia</taxon>
    </lineage>
</organism>
<sequence length="338" mass="38903">MNNFDRQEPNICKALSPKELESLILRGYLANQAVLLEFRGNNSNKTNRSKLSNEIEAASNETVVKVNEFEHEFLLSNNLNTNLCDSEPMIEFNCLNENSSSVECECECECANVEELPRPSVLGVHDGRSTHERLRTDILNDRVDELIDLAITENKIMLNRTPIVGEIKHTEKFDHVDFINSKAIKNSELLGPEFYLPSVTVHKVINRKINKRQKLNKSDNGNRIYCGDIHTCSNVMKYFIYKKFCTFKLRLKVPSDKSNFSENVFYCKNIEYLKLGFVKIDTTWETNKNLKDLLNVMYFKFRLKLGLDLLKTGSIWMVDESTSGKPHQSQPPPRLIIG</sequence>
<proteinExistence type="predicted"/>
<gene>
    <name evidence="1" type="ORF">KQX54_012727</name>
</gene>
<evidence type="ECO:0000313" key="1">
    <source>
        <dbReference type="EMBL" id="KAH0549698.1"/>
    </source>
</evidence>
<protein>
    <submittedName>
        <fullName evidence="1">Uncharacterized protein</fullName>
    </submittedName>
</protein>
<accession>A0AAV7IF61</accession>
<name>A0AAV7IF61_COTGL</name>
<keyword evidence="2" id="KW-1185">Reference proteome</keyword>
<dbReference type="AlphaFoldDB" id="A0AAV7IF61"/>
<reference evidence="1 2" key="1">
    <citation type="journal article" date="2021" name="J. Hered.">
        <title>A chromosome-level genome assembly of the parasitoid wasp, Cotesia glomerata (Hymenoptera: Braconidae).</title>
        <authorList>
            <person name="Pinto B.J."/>
            <person name="Weis J.J."/>
            <person name="Gamble T."/>
            <person name="Ode P.J."/>
            <person name="Paul R."/>
            <person name="Zaspel J.M."/>
        </authorList>
    </citation>
    <scope>NUCLEOTIDE SEQUENCE [LARGE SCALE GENOMIC DNA]</scope>
    <source>
        <strain evidence="1">CgM1</strain>
    </source>
</reference>
<dbReference type="Proteomes" id="UP000826195">
    <property type="component" value="Unassembled WGS sequence"/>
</dbReference>